<organism evidence="2 3">
    <name type="scientific">Discina gigas</name>
    <dbReference type="NCBI Taxonomy" id="1032678"/>
    <lineage>
        <taxon>Eukaryota</taxon>
        <taxon>Fungi</taxon>
        <taxon>Dikarya</taxon>
        <taxon>Ascomycota</taxon>
        <taxon>Pezizomycotina</taxon>
        <taxon>Pezizomycetes</taxon>
        <taxon>Pezizales</taxon>
        <taxon>Discinaceae</taxon>
        <taxon>Discina</taxon>
    </lineage>
</organism>
<proteinExistence type="predicted"/>
<feature type="compositionally biased region" description="Polar residues" evidence="1">
    <location>
        <begin position="1"/>
        <end position="22"/>
    </location>
</feature>
<evidence type="ECO:0000313" key="3">
    <source>
        <dbReference type="Proteomes" id="UP001447188"/>
    </source>
</evidence>
<feature type="region of interest" description="Disordered" evidence="1">
    <location>
        <begin position="1"/>
        <end position="52"/>
    </location>
</feature>
<protein>
    <submittedName>
        <fullName evidence="2">Uncharacterized protein</fullName>
    </submittedName>
</protein>
<reference evidence="2 3" key="1">
    <citation type="submission" date="2024-02" db="EMBL/GenBank/DDBJ databases">
        <title>Discinaceae phylogenomics.</title>
        <authorList>
            <person name="Dirks A.C."/>
            <person name="James T.Y."/>
        </authorList>
    </citation>
    <scope>NUCLEOTIDE SEQUENCE [LARGE SCALE GENOMIC DNA]</scope>
    <source>
        <strain evidence="2 3">ACD0624</strain>
    </source>
</reference>
<gene>
    <name evidence="2" type="ORF">Q9L58_003063</name>
</gene>
<comment type="caution">
    <text evidence="2">The sequence shown here is derived from an EMBL/GenBank/DDBJ whole genome shotgun (WGS) entry which is preliminary data.</text>
</comment>
<keyword evidence="3" id="KW-1185">Reference proteome</keyword>
<dbReference type="Proteomes" id="UP001447188">
    <property type="component" value="Unassembled WGS sequence"/>
</dbReference>
<dbReference type="PANTHER" id="PTHR39472:SF1">
    <property type="entry name" value="EXPRESSED PROTEIN"/>
    <property type="match status" value="1"/>
</dbReference>
<evidence type="ECO:0000256" key="1">
    <source>
        <dbReference type="SAM" id="MobiDB-lite"/>
    </source>
</evidence>
<dbReference type="PANTHER" id="PTHR39472">
    <property type="entry name" value="EXPRESSED PROTEIN"/>
    <property type="match status" value="1"/>
</dbReference>
<feature type="compositionally biased region" description="Low complexity" evidence="1">
    <location>
        <begin position="37"/>
        <end position="52"/>
    </location>
</feature>
<evidence type="ECO:0000313" key="2">
    <source>
        <dbReference type="EMBL" id="KAL0637984.1"/>
    </source>
</evidence>
<dbReference type="EMBL" id="JBBBZM010000028">
    <property type="protein sequence ID" value="KAL0637984.1"/>
    <property type="molecule type" value="Genomic_DNA"/>
</dbReference>
<sequence length="212" mass="24047">MFPSTSFADSTSTYTNGHTNPSLARRDGNPPGQSPYQSQQQQQQRQQSHLLAQQQLQHQQLLQQQQQQQQAGMVNMFPTAAGHQLDLNHLWQQVQELSTILAANRESTAGLVRRADEIRREHAASTINIHQTYTNQLQSERQQNAILRQNETESQTRLTTISKLLREAYQNETALEPDILIEGLKVENEALREALGLPKDDEGREGDSERSV</sequence>
<accession>A0ABR3GPY4</accession>
<name>A0ABR3GPY4_9PEZI</name>